<dbReference type="SUPFAM" id="SSF57184">
    <property type="entry name" value="Growth factor receptor domain"/>
    <property type="match status" value="1"/>
</dbReference>
<evidence type="ECO:0000256" key="9">
    <source>
        <dbReference type="ARBA" id="ARBA00023136"/>
    </source>
</evidence>
<dbReference type="InterPro" id="IPR043458">
    <property type="entry name" value="GPR158/179"/>
</dbReference>
<evidence type="ECO:0000256" key="8">
    <source>
        <dbReference type="ARBA" id="ARBA00023040"/>
    </source>
</evidence>
<feature type="domain" description="G-protein coupled receptors family 3 profile" evidence="19">
    <location>
        <begin position="434"/>
        <end position="696"/>
    </location>
</feature>
<keyword evidence="12" id="KW-0325">Glycoprotein</keyword>
<dbReference type="InterPro" id="IPR009030">
    <property type="entry name" value="Growth_fac_rcpt_cys_sf"/>
</dbReference>
<dbReference type="PROSITE" id="PS50259">
    <property type="entry name" value="G_PROTEIN_RECEP_F3_4"/>
    <property type="match status" value="1"/>
</dbReference>
<keyword evidence="5" id="KW-0732">Signal</keyword>
<accession>A0A8T0FJH4</accession>
<keyword evidence="21" id="KW-1185">Reference proteome</keyword>
<evidence type="ECO:0000256" key="7">
    <source>
        <dbReference type="ARBA" id="ARBA00023018"/>
    </source>
</evidence>
<dbReference type="AlphaFoldDB" id="A0A8T0FJH4"/>
<dbReference type="PANTHER" id="PTHR32546:SF26">
    <property type="entry name" value="SMOG, ISOFORM D"/>
    <property type="match status" value="1"/>
</dbReference>
<comment type="subcellular location">
    <subcellularLocation>
        <location evidence="1">Cell projection</location>
        <location evidence="1">Neuron projection</location>
    </subcellularLocation>
    <subcellularLocation>
        <location evidence="16">Postsynaptic cell membrane</location>
        <topology evidence="16">Multi-pass membrane protein</topology>
    </subcellularLocation>
</comment>
<evidence type="ECO:0000256" key="2">
    <source>
        <dbReference type="ARBA" id="ARBA00007242"/>
    </source>
</evidence>
<feature type="transmembrane region" description="Helical" evidence="18">
    <location>
        <begin position="432"/>
        <end position="459"/>
    </location>
</feature>
<dbReference type="InterPro" id="IPR017978">
    <property type="entry name" value="GPCR_3_C"/>
</dbReference>
<evidence type="ECO:0000256" key="14">
    <source>
        <dbReference type="ARBA" id="ARBA00023257"/>
    </source>
</evidence>
<feature type="region of interest" description="Disordered" evidence="17">
    <location>
        <begin position="793"/>
        <end position="848"/>
    </location>
</feature>
<reference evidence="20" key="1">
    <citation type="journal article" date="2020" name="bioRxiv">
        <title>Chromosome-level reference genome of the European wasp spider Argiope bruennichi: a resource for studies on range expansion and evolutionary adaptation.</title>
        <authorList>
            <person name="Sheffer M.M."/>
            <person name="Hoppe A."/>
            <person name="Krehenwinkel H."/>
            <person name="Uhl G."/>
            <person name="Kuss A.W."/>
            <person name="Jensen L."/>
            <person name="Jensen C."/>
            <person name="Gillespie R.G."/>
            <person name="Hoff K.J."/>
            <person name="Prost S."/>
        </authorList>
    </citation>
    <scope>NUCLEOTIDE SEQUENCE</scope>
</reference>
<keyword evidence="14" id="KW-0628">Postsynaptic cell membrane</keyword>
<evidence type="ECO:0000256" key="10">
    <source>
        <dbReference type="ARBA" id="ARBA00023157"/>
    </source>
</evidence>
<reference evidence="20" key="2">
    <citation type="submission" date="2020-06" db="EMBL/GenBank/DDBJ databases">
        <authorList>
            <person name="Sheffer M."/>
        </authorList>
    </citation>
    <scope>NUCLEOTIDE SEQUENCE</scope>
</reference>
<keyword evidence="8" id="KW-0297">G-protein coupled receptor</keyword>
<keyword evidence="15" id="KW-0966">Cell projection</keyword>
<evidence type="ECO:0000256" key="11">
    <source>
        <dbReference type="ARBA" id="ARBA00023170"/>
    </source>
</evidence>
<feature type="transmembrane region" description="Helical" evidence="18">
    <location>
        <begin position="546"/>
        <end position="569"/>
    </location>
</feature>
<evidence type="ECO:0000256" key="18">
    <source>
        <dbReference type="SAM" id="Phobius"/>
    </source>
</evidence>
<sequence>MPKRRPYATRSSHRRCEGMKDCGEWCPNLTTHQRKPRFQSEFTSSLDSVIIILMGGKTPWFIFILWSIPYVVIQAGIPPPYPLTQTTARPKRLEDLTPDDKVRILSERGSPVTAVLQFIENIASLQPNASCRRTSLDEFSSQGFDWRQSNKFDKFEKQMKSAVKTANVLNHYFLKASNDTDIDALFFYSLAKANVESDPSLSSSSIVLASDSGDFFVPLAYRGKDGKIRSRNSAGWFLDRWPGNDWFWVLEMGNYSELFEQVANGSDLVVTTEDGYWSAPYIDCNVSSVWHVTYGVPFFSRTADELYFKGVVSVSMPIINVDINQCDGESYLSAFSSSHHCDHSSTQCVPISNSGFRRGAYRCYCKPNFYPASGVVHRRSKDFFDGELIEKAYVESVLSGQNTFIHNFHCLPCRVGCEMCMGDEPCYVEYGLLLRSLVLCFQSFCSTLVIILIIVVFVLRKKRIFSSSMWVMLETILVGALFLYQTVIIRYFEPSVITCMLEPWFRGLGFAICYGAITLKIYRRCVYSAAVRPGKAHRVCVRDKDLLKYLMGIITVVIGYLLAWTAVIIDNMNEGYSVVSHEQTSMGLKYVICRALWWDYVTEVGELLFLLFGVFLTYKIRNARSDCFHEKETLAWSIYVEALVSLLMYSIRHVVWSNLQPDYIYLLYFLRCQCTVTIILFFIFAPKLWYHARPPEIMDYQSGRQLSSCGDVRDHMPEAMKLHEAITSNGEVDFSDINLGDMDPEDIRTELRRVYTQLQILRNITMRKGNPHISRRRGGRKGTHRRFSLQTFHHRHKHCHEHEVTEVSKTPEDSTASIDGTVTGTGDSSSIRQAEEQSSVTFKEGSKQ</sequence>
<comment type="caution">
    <text evidence="20">The sequence shown here is derived from an EMBL/GenBank/DDBJ whole genome shotgun (WGS) entry which is preliminary data.</text>
</comment>
<protein>
    <submittedName>
        <fullName evidence="20">Putative G-protein coupled receptor 158 like protein</fullName>
    </submittedName>
</protein>
<dbReference type="Pfam" id="PF00003">
    <property type="entry name" value="7tm_3"/>
    <property type="match status" value="1"/>
</dbReference>
<feature type="transmembrane region" description="Helical" evidence="18">
    <location>
        <begin position="663"/>
        <end position="685"/>
    </location>
</feature>
<feature type="transmembrane region" description="Helical" evidence="18">
    <location>
        <begin position="504"/>
        <end position="522"/>
    </location>
</feature>
<feature type="transmembrane region" description="Helical" evidence="18">
    <location>
        <begin position="604"/>
        <end position="621"/>
    </location>
</feature>
<comment type="similarity">
    <text evidence="2">Belongs to the G-protein coupled receptor 3 family.</text>
</comment>
<feature type="compositionally biased region" description="Polar residues" evidence="17">
    <location>
        <begin position="813"/>
        <end position="841"/>
    </location>
</feature>
<dbReference type="Gene3D" id="3.30.450.20">
    <property type="entry name" value="PAS domain"/>
    <property type="match status" value="1"/>
</dbReference>
<evidence type="ECO:0000256" key="6">
    <source>
        <dbReference type="ARBA" id="ARBA00022989"/>
    </source>
</evidence>
<feature type="transmembrane region" description="Helical" evidence="18">
    <location>
        <begin position="471"/>
        <end position="492"/>
    </location>
</feature>
<dbReference type="EMBL" id="JABXBU010000011">
    <property type="protein sequence ID" value="KAF8791161.1"/>
    <property type="molecule type" value="Genomic_DNA"/>
</dbReference>
<keyword evidence="4 18" id="KW-0812">Transmembrane</keyword>
<keyword evidence="7" id="KW-0770">Synapse</keyword>
<feature type="transmembrane region" description="Helical" evidence="18">
    <location>
        <begin position="60"/>
        <end position="77"/>
    </location>
</feature>
<evidence type="ECO:0000313" key="20">
    <source>
        <dbReference type="EMBL" id="KAF8791161.1"/>
    </source>
</evidence>
<keyword evidence="3" id="KW-1003">Cell membrane</keyword>
<evidence type="ECO:0000256" key="5">
    <source>
        <dbReference type="ARBA" id="ARBA00022729"/>
    </source>
</evidence>
<feature type="transmembrane region" description="Helical" evidence="18">
    <location>
        <begin position="633"/>
        <end position="651"/>
    </location>
</feature>
<evidence type="ECO:0000313" key="21">
    <source>
        <dbReference type="Proteomes" id="UP000807504"/>
    </source>
</evidence>
<keyword evidence="11 20" id="KW-0675">Receptor</keyword>
<dbReference type="Pfam" id="PF22572">
    <property type="entry name" value="GPR158_179_EC"/>
    <property type="match status" value="1"/>
</dbReference>
<evidence type="ECO:0000256" key="1">
    <source>
        <dbReference type="ARBA" id="ARBA00004487"/>
    </source>
</evidence>
<keyword evidence="9 18" id="KW-0472">Membrane</keyword>
<proteinExistence type="inferred from homology"/>
<evidence type="ECO:0000256" key="3">
    <source>
        <dbReference type="ARBA" id="ARBA00022475"/>
    </source>
</evidence>
<dbReference type="GO" id="GO:0004930">
    <property type="term" value="F:G protein-coupled receptor activity"/>
    <property type="evidence" value="ECO:0007669"/>
    <property type="project" value="UniProtKB-KW"/>
</dbReference>
<name>A0A8T0FJH4_ARGBR</name>
<dbReference type="GO" id="GO:0043005">
    <property type="term" value="C:neuron projection"/>
    <property type="evidence" value="ECO:0007669"/>
    <property type="project" value="UniProtKB-SubCell"/>
</dbReference>
<organism evidence="20 21">
    <name type="scientific">Argiope bruennichi</name>
    <name type="common">Wasp spider</name>
    <name type="synonym">Aranea bruennichi</name>
    <dbReference type="NCBI Taxonomy" id="94029"/>
    <lineage>
        <taxon>Eukaryota</taxon>
        <taxon>Metazoa</taxon>
        <taxon>Ecdysozoa</taxon>
        <taxon>Arthropoda</taxon>
        <taxon>Chelicerata</taxon>
        <taxon>Arachnida</taxon>
        <taxon>Araneae</taxon>
        <taxon>Araneomorphae</taxon>
        <taxon>Entelegynae</taxon>
        <taxon>Araneoidea</taxon>
        <taxon>Araneidae</taxon>
        <taxon>Argiope</taxon>
    </lineage>
</organism>
<evidence type="ECO:0000256" key="17">
    <source>
        <dbReference type="SAM" id="MobiDB-lite"/>
    </source>
</evidence>
<dbReference type="CDD" id="cd15293">
    <property type="entry name" value="7tmC_GPR158-like"/>
    <property type="match status" value="1"/>
</dbReference>
<evidence type="ECO:0000256" key="12">
    <source>
        <dbReference type="ARBA" id="ARBA00023180"/>
    </source>
</evidence>
<dbReference type="PANTHER" id="PTHR32546">
    <property type="entry name" value="G-PROTEIN COUPLED RECEPTOR 158-RELATED"/>
    <property type="match status" value="1"/>
</dbReference>
<gene>
    <name evidence="20" type="ORF">HNY73_006077</name>
</gene>
<evidence type="ECO:0000259" key="19">
    <source>
        <dbReference type="PROSITE" id="PS50259"/>
    </source>
</evidence>
<dbReference type="Proteomes" id="UP000807504">
    <property type="component" value="Unassembled WGS sequence"/>
</dbReference>
<feature type="compositionally biased region" description="Basic and acidic residues" evidence="17">
    <location>
        <begin position="800"/>
        <end position="812"/>
    </location>
</feature>
<evidence type="ECO:0000256" key="13">
    <source>
        <dbReference type="ARBA" id="ARBA00023224"/>
    </source>
</evidence>
<dbReference type="GO" id="GO:0045211">
    <property type="term" value="C:postsynaptic membrane"/>
    <property type="evidence" value="ECO:0007669"/>
    <property type="project" value="UniProtKB-SubCell"/>
</dbReference>
<keyword evidence="10" id="KW-1015">Disulfide bond</keyword>
<evidence type="ECO:0000256" key="16">
    <source>
        <dbReference type="ARBA" id="ARBA00034104"/>
    </source>
</evidence>
<keyword evidence="6 18" id="KW-1133">Transmembrane helix</keyword>
<evidence type="ECO:0000256" key="15">
    <source>
        <dbReference type="ARBA" id="ARBA00023273"/>
    </source>
</evidence>
<dbReference type="InterPro" id="IPR054714">
    <property type="entry name" value="GPR158_179_extracellular"/>
</dbReference>
<keyword evidence="13" id="KW-0807">Transducer</keyword>
<evidence type="ECO:0000256" key="4">
    <source>
        <dbReference type="ARBA" id="ARBA00022692"/>
    </source>
</evidence>